<dbReference type="InterPro" id="IPR036388">
    <property type="entry name" value="WH-like_DNA-bd_sf"/>
</dbReference>
<keyword evidence="5 9" id="KW-0863">Zinc-finger</keyword>
<dbReference type="GO" id="GO:0008270">
    <property type="term" value="F:zinc ion binding"/>
    <property type="evidence" value="ECO:0007669"/>
    <property type="project" value="UniProtKB-KW"/>
</dbReference>
<keyword evidence="6" id="KW-0862">Zinc</keyword>
<comment type="caution">
    <text evidence="13">The sequence shown here is derived from an EMBL/GenBank/DDBJ whole genome shotgun (WGS) entry which is preliminary data.</text>
</comment>
<evidence type="ECO:0000256" key="4">
    <source>
        <dbReference type="ARBA" id="ARBA00022723"/>
    </source>
</evidence>
<dbReference type="PROSITE" id="PS50016">
    <property type="entry name" value="ZF_PHD_2"/>
    <property type="match status" value="1"/>
</dbReference>
<evidence type="ECO:0000256" key="5">
    <source>
        <dbReference type="ARBA" id="ARBA00022771"/>
    </source>
</evidence>
<dbReference type="AlphaFoldDB" id="A0A9N8ZKI8"/>
<evidence type="ECO:0000256" key="9">
    <source>
        <dbReference type="PROSITE-ProRule" id="PRU00146"/>
    </source>
</evidence>
<dbReference type="SMART" id="SM00249">
    <property type="entry name" value="PHD"/>
    <property type="match status" value="1"/>
</dbReference>
<evidence type="ECO:0000256" key="7">
    <source>
        <dbReference type="ARBA" id="ARBA00023159"/>
    </source>
</evidence>
<keyword evidence="14" id="KW-1185">Reference proteome</keyword>
<dbReference type="Proteomes" id="UP000789739">
    <property type="component" value="Unassembled WGS sequence"/>
</dbReference>
<feature type="compositionally biased region" description="Low complexity" evidence="10">
    <location>
        <begin position="339"/>
        <end position="356"/>
    </location>
</feature>
<dbReference type="InterPro" id="IPR019786">
    <property type="entry name" value="Zinc_finger_PHD-type_CS"/>
</dbReference>
<dbReference type="PROSITE" id="PS51504">
    <property type="entry name" value="H15"/>
    <property type="match status" value="1"/>
</dbReference>
<dbReference type="Gene3D" id="3.30.40.10">
    <property type="entry name" value="Zinc/RING finger domain, C3HC4 (zinc finger)"/>
    <property type="match status" value="1"/>
</dbReference>
<dbReference type="GO" id="GO:0000786">
    <property type="term" value="C:nucleosome"/>
    <property type="evidence" value="ECO:0007669"/>
    <property type="project" value="InterPro"/>
</dbReference>
<evidence type="ECO:0000256" key="1">
    <source>
        <dbReference type="ARBA" id="ARBA00004123"/>
    </source>
</evidence>
<feature type="compositionally biased region" description="Polar residues" evidence="10">
    <location>
        <begin position="1"/>
        <end position="16"/>
    </location>
</feature>
<dbReference type="InterPro" id="IPR013083">
    <property type="entry name" value="Znf_RING/FYVE/PHD"/>
</dbReference>
<evidence type="ECO:0000256" key="8">
    <source>
        <dbReference type="ARBA" id="ARBA00023242"/>
    </source>
</evidence>
<dbReference type="GO" id="GO:0003682">
    <property type="term" value="F:chromatin binding"/>
    <property type="evidence" value="ECO:0007669"/>
    <property type="project" value="TreeGrafter"/>
</dbReference>
<organism evidence="13 14">
    <name type="scientific">Paraglomus brasilianum</name>
    <dbReference type="NCBI Taxonomy" id="144538"/>
    <lineage>
        <taxon>Eukaryota</taxon>
        <taxon>Fungi</taxon>
        <taxon>Fungi incertae sedis</taxon>
        <taxon>Mucoromycota</taxon>
        <taxon>Glomeromycotina</taxon>
        <taxon>Glomeromycetes</taxon>
        <taxon>Paraglomerales</taxon>
        <taxon>Paraglomeraceae</taxon>
        <taxon>Paraglomus</taxon>
    </lineage>
</organism>
<dbReference type="SMART" id="SM00526">
    <property type="entry name" value="H15"/>
    <property type="match status" value="1"/>
</dbReference>
<keyword evidence="3" id="KW-0597">Phosphoprotein</keyword>
<evidence type="ECO:0000256" key="6">
    <source>
        <dbReference type="ARBA" id="ARBA00022833"/>
    </source>
</evidence>
<dbReference type="OrthoDB" id="5863171at2759"/>
<keyword evidence="4" id="KW-0479">Metal-binding</keyword>
<feature type="domain" description="H15" evidence="12">
    <location>
        <begin position="375"/>
        <end position="443"/>
    </location>
</feature>
<dbReference type="InterPro" id="IPR011011">
    <property type="entry name" value="Znf_FYVE_PHD"/>
</dbReference>
<evidence type="ECO:0000256" key="3">
    <source>
        <dbReference type="ARBA" id="ARBA00022553"/>
    </source>
</evidence>
<dbReference type="GO" id="GO:0045814">
    <property type="term" value="P:negative regulation of gene expression, epigenetic"/>
    <property type="evidence" value="ECO:0007669"/>
    <property type="project" value="TreeGrafter"/>
</dbReference>
<name>A0A9N8ZKI8_9GLOM</name>
<feature type="domain" description="PHD-type" evidence="11">
    <location>
        <begin position="192"/>
        <end position="248"/>
    </location>
</feature>
<dbReference type="PANTHER" id="PTHR12628:SF10">
    <property type="entry name" value="HOMEOBOX DOMAIN-CONTAINING PROTEIN"/>
    <property type="match status" value="1"/>
</dbReference>
<evidence type="ECO:0000256" key="2">
    <source>
        <dbReference type="ARBA" id="ARBA00020833"/>
    </source>
</evidence>
<dbReference type="InterPro" id="IPR019787">
    <property type="entry name" value="Znf_PHD-finger"/>
</dbReference>
<keyword evidence="7" id="KW-0010">Activator</keyword>
<dbReference type="EMBL" id="CAJVPI010000199">
    <property type="protein sequence ID" value="CAG8499145.1"/>
    <property type="molecule type" value="Genomic_DNA"/>
</dbReference>
<feature type="region of interest" description="Disordered" evidence="10">
    <location>
        <begin position="1"/>
        <end position="56"/>
    </location>
</feature>
<evidence type="ECO:0000259" key="12">
    <source>
        <dbReference type="PROSITE" id="PS51504"/>
    </source>
</evidence>
<proteinExistence type="predicted"/>
<evidence type="ECO:0000313" key="13">
    <source>
        <dbReference type="EMBL" id="CAG8499145.1"/>
    </source>
</evidence>
<dbReference type="InterPro" id="IPR005818">
    <property type="entry name" value="Histone_H1/H5_H15"/>
</dbReference>
<protein>
    <recommendedName>
        <fullName evidence="2">Histone H1</fullName>
    </recommendedName>
</protein>
<dbReference type="Gene3D" id="1.10.10.10">
    <property type="entry name" value="Winged helix-like DNA-binding domain superfamily/Winged helix DNA-binding domain"/>
    <property type="match status" value="1"/>
</dbReference>
<keyword evidence="8" id="KW-0539">Nucleus</keyword>
<dbReference type="GO" id="GO:0005634">
    <property type="term" value="C:nucleus"/>
    <property type="evidence" value="ECO:0007669"/>
    <property type="project" value="UniProtKB-SubCell"/>
</dbReference>
<dbReference type="PROSITE" id="PS01359">
    <property type="entry name" value="ZF_PHD_1"/>
    <property type="match status" value="1"/>
</dbReference>
<dbReference type="GO" id="GO:0006334">
    <property type="term" value="P:nucleosome assembly"/>
    <property type="evidence" value="ECO:0007669"/>
    <property type="project" value="InterPro"/>
</dbReference>
<dbReference type="GO" id="GO:0003677">
    <property type="term" value="F:DNA binding"/>
    <property type="evidence" value="ECO:0007669"/>
    <property type="project" value="InterPro"/>
</dbReference>
<comment type="subcellular location">
    <subcellularLocation>
        <location evidence="1">Nucleus</location>
    </subcellularLocation>
</comment>
<feature type="region of interest" description="Disordered" evidence="10">
    <location>
        <begin position="71"/>
        <end position="100"/>
    </location>
</feature>
<dbReference type="InterPro" id="IPR036390">
    <property type="entry name" value="WH_DNA-bd_sf"/>
</dbReference>
<reference evidence="13" key="1">
    <citation type="submission" date="2021-06" db="EMBL/GenBank/DDBJ databases">
        <authorList>
            <person name="Kallberg Y."/>
            <person name="Tangrot J."/>
            <person name="Rosling A."/>
        </authorList>
    </citation>
    <scope>NUCLEOTIDE SEQUENCE</scope>
    <source>
        <strain evidence="13">BR232B</strain>
    </source>
</reference>
<gene>
    <name evidence="13" type="ORF">PBRASI_LOCUS2513</name>
</gene>
<dbReference type="Pfam" id="PF00628">
    <property type="entry name" value="PHD"/>
    <property type="match status" value="1"/>
</dbReference>
<dbReference type="SUPFAM" id="SSF46785">
    <property type="entry name" value="Winged helix' DNA-binding domain"/>
    <property type="match status" value="1"/>
</dbReference>
<feature type="region of interest" description="Disordered" evidence="10">
    <location>
        <begin position="132"/>
        <end position="186"/>
    </location>
</feature>
<feature type="compositionally biased region" description="Basic residues" evidence="10">
    <location>
        <begin position="160"/>
        <end position="172"/>
    </location>
</feature>
<accession>A0A9N8ZKI8</accession>
<feature type="compositionally biased region" description="Acidic residues" evidence="10">
    <location>
        <begin position="77"/>
        <end position="92"/>
    </location>
</feature>
<dbReference type="SUPFAM" id="SSF57903">
    <property type="entry name" value="FYVE/PHD zinc finger"/>
    <property type="match status" value="1"/>
</dbReference>
<evidence type="ECO:0000313" key="14">
    <source>
        <dbReference type="Proteomes" id="UP000789739"/>
    </source>
</evidence>
<evidence type="ECO:0000256" key="10">
    <source>
        <dbReference type="SAM" id="MobiDB-lite"/>
    </source>
</evidence>
<feature type="compositionally biased region" description="Basic and acidic residues" evidence="10">
    <location>
        <begin position="144"/>
        <end position="154"/>
    </location>
</feature>
<evidence type="ECO:0000259" key="11">
    <source>
        <dbReference type="PROSITE" id="PS50016"/>
    </source>
</evidence>
<dbReference type="CDD" id="cd15502">
    <property type="entry name" value="PHD_Phf1p_Phf2p_like"/>
    <property type="match status" value="1"/>
</dbReference>
<dbReference type="PANTHER" id="PTHR12628">
    <property type="entry name" value="POLYCOMB-LIKE TRANSCRIPTION FACTOR"/>
    <property type="match status" value="1"/>
</dbReference>
<sequence>MPDIYNNQLLGNNQILKDQRQNIKMSGPEDLPTPTNSQSTDGSDETARASTQDQTQFQFESHTGTLEVAMDASQNDEWGDEDGEFELEEDMSESVVPTVNADNVVNAPDPIVKGENEQPKSVESLPETIRYGRNAHKPSINIPHDPEEASKNESKAPQSQRRKSSSRPKRAASKSPTAMKRPRDQPLADADDIVCSLCHDGKSPKRNRIVLCDGCDTPYHQQCHDPKIDDQIVDTAETNWYCHKCSQLKRRKLATDVSGQGISKQTKYSYLYSLRKEDLIELLFFAENTSPRLPFYPSRLRERIETLSPPQDHPQAFTPSATVSLTLDNINGIKGTCETNSQSPPTQQSVSPISPTMPLTTPNGGEEENKYKNAELPSYEEMIVRAATAINDPSGSAPKHLFDWMNANYKLHKNFRASASQALQKIVKKGRLIRNGSAYKINPDYIPPQNNRRNSKKPLITDEPSYKTLAADAMVTPESEPNENALAHPSR</sequence>
<dbReference type="InterPro" id="IPR001965">
    <property type="entry name" value="Znf_PHD"/>
</dbReference>
<feature type="region of interest" description="Disordered" evidence="10">
    <location>
        <begin position="337"/>
        <end position="370"/>
    </location>
</feature>
<dbReference type="Pfam" id="PF00538">
    <property type="entry name" value="Linker_histone"/>
    <property type="match status" value="1"/>
</dbReference>